<protein>
    <submittedName>
        <fullName evidence="2">Uncharacterized protein</fullName>
    </submittedName>
</protein>
<reference evidence="2 3" key="1">
    <citation type="submission" date="2024-03" db="EMBL/GenBank/DDBJ databases">
        <title>Genome-scale model development and genomic sequencing of the oleaginous clade Lipomyces.</title>
        <authorList>
            <consortium name="Lawrence Berkeley National Laboratory"/>
            <person name="Czajka J.J."/>
            <person name="Han Y."/>
            <person name="Kim J."/>
            <person name="Mondo S.J."/>
            <person name="Hofstad B.A."/>
            <person name="Robles A."/>
            <person name="Haridas S."/>
            <person name="Riley R."/>
            <person name="LaButti K."/>
            <person name="Pangilinan J."/>
            <person name="Andreopoulos W."/>
            <person name="Lipzen A."/>
            <person name="Yan J."/>
            <person name="Wang M."/>
            <person name="Ng V."/>
            <person name="Grigoriev I.V."/>
            <person name="Spatafora J.W."/>
            <person name="Magnuson J.K."/>
            <person name="Baker S.E."/>
            <person name="Pomraning K.R."/>
        </authorList>
    </citation>
    <scope>NUCLEOTIDE SEQUENCE [LARGE SCALE GENOMIC DNA]</scope>
    <source>
        <strain evidence="2 3">Phaff 52-87</strain>
    </source>
</reference>
<feature type="region of interest" description="Disordered" evidence="1">
    <location>
        <begin position="21"/>
        <end position="75"/>
    </location>
</feature>
<feature type="non-terminal residue" evidence="2">
    <location>
        <position position="220"/>
    </location>
</feature>
<feature type="compositionally biased region" description="Basic and acidic residues" evidence="1">
    <location>
        <begin position="49"/>
        <end position="75"/>
    </location>
</feature>
<evidence type="ECO:0000313" key="3">
    <source>
        <dbReference type="Proteomes" id="UP001498771"/>
    </source>
</evidence>
<dbReference type="EMBL" id="JBBJBU010000004">
    <property type="protein sequence ID" value="KAK7206016.1"/>
    <property type="molecule type" value="Genomic_DNA"/>
</dbReference>
<dbReference type="GeneID" id="90037998"/>
<feature type="compositionally biased region" description="Polar residues" evidence="1">
    <location>
        <begin position="32"/>
        <end position="44"/>
    </location>
</feature>
<proteinExistence type="predicted"/>
<evidence type="ECO:0000256" key="1">
    <source>
        <dbReference type="SAM" id="MobiDB-lite"/>
    </source>
</evidence>
<dbReference type="Proteomes" id="UP001498771">
    <property type="component" value="Unassembled WGS sequence"/>
</dbReference>
<sequence length="220" mass="25005">MAGGKKKTRSLEHHNVLLRASSTIADRIQRTPPHSLSLSQSNSMAEGGDNGRHPPRDRDEHYDSGAQRKDHIKAGQRMDRRIESGFLFQTAYGRAFWKRFSVADAGICSRSNATVCLHPSPCCTGVTECLILGLCKVPTRNTLHPSLWISLIFYPAENRKKRYRLSQIWRRVIISQALPLVSRVCNSSCRSQSIDRFFQSLDSWFCYSFCLFIRILNISG</sequence>
<organism evidence="2 3">
    <name type="scientific">Myxozyma melibiosi</name>
    <dbReference type="NCBI Taxonomy" id="54550"/>
    <lineage>
        <taxon>Eukaryota</taxon>
        <taxon>Fungi</taxon>
        <taxon>Dikarya</taxon>
        <taxon>Ascomycota</taxon>
        <taxon>Saccharomycotina</taxon>
        <taxon>Lipomycetes</taxon>
        <taxon>Lipomycetales</taxon>
        <taxon>Lipomycetaceae</taxon>
        <taxon>Myxozyma</taxon>
    </lineage>
</organism>
<dbReference type="RefSeq" id="XP_064769049.1">
    <property type="nucleotide sequence ID" value="XM_064912486.1"/>
</dbReference>
<keyword evidence="3" id="KW-1185">Reference proteome</keyword>
<gene>
    <name evidence="2" type="ORF">BZA70DRAFT_277723</name>
</gene>
<comment type="caution">
    <text evidence="2">The sequence shown here is derived from an EMBL/GenBank/DDBJ whole genome shotgun (WGS) entry which is preliminary data.</text>
</comment>
<name>A0ABR1F842_9ASCO</name>
<accession>A0ABR1F842</accession>
<evidence type="ECO:0000313" key="2">
    <source>
        <dbReference type="EMBL" id="KAK7206016.1"/>
    </source>
</evidence>